<evidence type="ECO:0000256" key="2">
    <source>
        <dbReference type="SAM" id="MobiDB-lite"/>
    </source>
</evidence>
<protein>
    <recommendedName>
        <fullName evidence="4">C2H2-type domain-containing protein</fullName>
    </recommendedName>
</protein>
<dbReference type="InterPro" id="IPR013087">
    <property type="entry name" value="Znf_C2H2_type"/>
</dbReference>
<feature type="compositionally biased region" description="Basic and acidic residues" evidence="2">
    <location>
        <begin position="263"/>
        <end position="279"/>
    </location>
</feature>
<evidence type="ECO:0000259" key="4">
    <source>
        <dbReference type="PROSITE" id="PS00028"/>
    </source>
</evidence>
<dbReference type="AlphaFoldDB" id="A0A8D8VU09"/>
<evidence type="ECO:0000256" key="3">
    <source>
        <dbReference type="SAM" id="SignalP"/>
    </source>
</evidence>
<keyword evidence="3" id="KW-0732">Signal</keyword>
<feature type="coiled-coil region" evidence="1">
    <location>
        <begin position="608"/>
        <end position="638"/>
    </location>
</feature>
<evidence type="ECO:0000256" key="1">
    <source>
        <dbReference type="SAM" id="Coils"/>
    </source>
</evidence>
<name>A0A8D8VU09_9HEMI</name>
<feature type="coiled-coil region" evidence="1">
    <location>
        <begin position="832"/>
        <end position="874"/>
    </location>
</feature>
<keyword evidence="1" id="KW-0175">Coiled coil</keyword>
<feature type="region of interest" description="Disordered" evidence="2">
    <location>
        <begin position="253"/>
        <end position="279"/>
    </location>
</feature>
<reference evidence="5" key="1">
    <citation type="submission" date="2021-05" db="EMBL/GenBank/DDBJ databases">
        <authorList>
            <person name="Alioto T."/>
            <person name="Alioto T."/>
            <person name="Gomez Garrido J."/>
        </authorList>
    </citation>
    <scope>NUCLEOTIDE SEQUENCE</scope>
</reference>
<proteinExistence type="predicted"/>
<dbReference type="EMBL" id="HBUF01083245">
    <property type="protein sequence ID" value="CAG6633635.1"/>
    <property type="molecule type" value="Transcribed_RNA"/>
</dbReference>
<feature type="domain" description="C2H2-type" evidence="4">
    <location>
        <begin position="405"/>
        <end position="426"/>
    </location>
</feature>
<accession>A0A8D8VU09</accession>
<feature type="domain" description="C2H2-type" evidence="4">
    <location>
        <begin position="86"/>
        <end position="106"/>
    </location>
</feature>
<dbReference type="PROSITE" id="PS00028">
    <property type="entry name" value="ZINC_FINGER_C2H2_1"/>
    <property type="match status" value="2"/>
</dbReference>
<sequence>MSGPLSVLNLFLASFILILVVLTSLHKVESKTTLSKLQYINAIRDILEGLIKSLATRQKVEYKRRVDLNEYRRLHRNRLGQDILVCKLCREIFTDPHKYFDHAHYHVVEKLQLSMTTSGNFPCQMCGNTSFVNQFELYKHCYEDHLASNWDKLTTQPPSTTTMKPNYAESLYCKICNITLPYAEKFYIHSYQHLQENMGLIMNQTTSTATPDVIETSNVVIDNGQRDSGLEDMAHVEHERGESRAIQDITHPRNASKTNGYCEHSHPEEVTNRDSPEQNKRFKRNLKPDDLFSNIPHNVNITAKTEDELFDTNKTTLHVYEDGQGTTDSWINLYSTASRIIEKFFQTQVRIVRITKDLRTTKKVTLKPYPGEEEFTGDDFAGESGEIRYERLLKKMRKNKVYVKCPYCPLRFYYNPEMMNHIRVRHNLSDHFKDQTTVDVPFQTHLPNGTKYNDDDAEEFIANFPTYDYDMFSTTKTPSALTTQSTTFNMEAFSDAMAKILRADYLKGILTTAKSTRNIDYLYRDRTYATTMANLHQMEAQLRNARDYLRQMASTLLQNPDYTYDETTESVAEQTESLKAHQTNAGVKPNNGGVIIEEITTARRDNQKELVQEGLKEVEQQLQNVQEMKKQYSAVTNLMQDGLRATQAKRFTQKIDGIKEIFRSDRMRTWKQTTVNQTEEEDNIRSVEVFRRYKKIRKKQMTTNKIRPTGNVDYTKFKRDPTKPKIKREKRTTEKYQLLYNTELRLTTNEQLQQVMEILRRTRPVNQFYRHLFDYKRRLGPTEMSYEDSQETQLTTTLSPEQIEQIRAEQYAMYMTSLTTAAPLPTTPLTDYEKFLQQLAELKRAERLKKEQAAADYEEKLKQAEAEIDEASTPLMMNVNDMFKYRGEDEEQNKRVADAFKFIVKNDVREVIWNSTKDADQTIMTLDNAPHITYDDGFGELDYETMTQYAYDPTDMGVFYMETPRTSLFITHRKHTWSKLKTTVSIRYTWPPPGYTGTTMYYVPKPKTERITISSKHRPRLHPMF</sequence>
<organism evidence="5">
    <name type="scientific">Cacopsylla melanoneura</name>
    <dbReference type="NCBI Taxonomy" id="428564"/>
    <lineage>
        <taxon>Eukaryota</taxon>
        <taxon>Metazoa</taxon>
        <taxon>Ecdysozoa</taxon>
        <taxon>Arthropoda</taxon>
        <taxon>Hexapoda</taxon>
        <taxon>Insecta</taxon>
        <taxon>Pterygota</taxon>
        <taxon>Neoptera</taxon>
        <taxon>Paraneoptera</taxon>
        <taxon>Hemiptera</taxon>
        <taxon>Sternorrhyncha</taxon>
        <taxon>Psylloidea</taxon>
        <taxon>Psyllidae</taxon>
        <taxon>Psyllinae</taxon>
        <taxon>Cacopsylla</taxon>
    </lineage>
</organism>
<evidence type="ECO:0000313" key="5">
    <source>
        <dbReference type="EMBL" id="CAG6633635.1"/>
    </source>
</evidence>
<dbReference type="SMART" id="SM00355">
    <property type="entry name" value="ZnF_C2H2"/>
    <property type="match status" value="4"/>
</dbReference>
<feature type="chain" id="PRO_5034367975" description="C2H2-type domain-containing protein" evidence="3">
    <location>
        <begin position="31"/>
        <end position="1025"/>
    </location>
</feature>
<feature type="signal peptide" evidence="3">
    <location>
        <begin position="1"/>
        <end position="30"/>
    </location>
</feature>